<organism evidence="1 2">
    <name type="scientific">Acinetobacter johnsonii</name>
    <dbReference type="NCBI Taxonomy" id="40214"/>
    <lineage>
        <taxon>Bacteria</taxon>
        <taxon>Pseudomonadati</taxon>
        <taxon>Pseudomonadota</taxon>
        <taxon>Gammaproteobacteria</taxon>
        <taxon>Moraxellales</taxon>
        <taxon>Moraxellaceae</taxon>
        <taxon>Acinetobacter</taxon>
    </lineage>
</organism>
<gene>
    <name evidence="1" type="ORF">ACNJC6_02834</name>
</gene>
<dbReference type="Proteomes" id="UP000196240">
    <property type="component" value="Unassembled WGS sequence"/>
</dbReference>
<dbReference type="AlphaFoldDB" id="A0A1R7QFX1"/>
<protein>
    <submittedName>
        <fullName evidence="1">Uncharacterized protein</fullName>
    </submittedName>
</protein>
<accession>A0A1R7QFX1</accession>
<evidence type="ECO:0000313" key="2">
    <source>
        <dbReference type="Proteomes" id="UP000196240"/>
    </source>
</evidence>
<evidence type="ECO:0000313" key="1">
    <source>
        <dbReference type="EMBL" id="SJX23178.1"/>
    </source>
</evidence>
<proteinExistence type="predicted"/>
<reference evidence="1 2" key="1">
    <citation type="submission" date="2017-02" db="EMBL/GenBank/DDBJ databases">
        <authorList>
            <person name="Peterson S.W."/>
        </authorList>
    </citation>
    <scope>NUCLEOTIDE SEQUENCE [LARGE SCALE GENOMIC DNA]</scope>
    <source>
        <strain evidence="1">C6</strain>
    </source>
</reference>
<name>A0A1R7QFX1_ACIJO</name>
<sequence>MSNVQTPATYFTAPLLDQTVQEIDVDISAQPYFYNNGGTPKYLADVSDAIELIQVSSTNAHMSMGHVYDVPKEIATIQTHWGEQTQLAFAGNSFEFMPLKATSETAAAFGMTLVKAGQAIEVQATQKKLSQIKYQYGMLAGHFFPYDPIQINLAAKTLYPFVVTDLEHHDFPHVFASTDLNHLPLVISAGRYFPKDRKIYLADLWVEHGDALYIPEMPKQVAPEFIDLHNNRNAALACWKGESNQSTIQMHTLLDPKGYFYWFWNACPTIHPQLAAFEIAELDREIT</sequence>
<dbReference type="RefSeq" id="WP_087014145.1">
    <property type="nucleotide sequence ID" value="NZ_FUUY01000010.1"/>
</dbReference>
<dbReference type="EMBL" id="FUUY01000010">
    <property type="protein sequence ID" value="SJX23178.1"/>
    <property type="molecule type" value="Genomic_DNA"/>
</dbReference>